<dbReference type="AlphaFoldDB" id="A0A7W9BIN6"/>
<dbReference type="EMBL" id="JACIJM010000002">
    <property type="protein sequence ID" value="MBB5721258.1"/>
    <property type="molecule type" value="Genomic_DNA"/>
</dbReference>
<protein>
    <submittedName>
        <fullName evidence="2">Succinoglycan biosynthesis protein ExoU</fullName>
        <ecNumber evidence="2">2.4.-.-</ecNumber>
    </submittedName>
</protein>
<evidence type="ECO:0000259" key="1">
    <source>
        <dbReference type="Pfam" id="PF00535"/>
    </source>
</evidence>
<dbReference type="PANTHER" id="PTHR43685:SF2">
    <property type="entry name" value="GLYCOSYLTRANSFERASE 2-LIKE DOMAIN-CONTAINING PROTEIN"/>
    <property type="match status" value="1"/>
</dbReference>
<keyword evidence="2" id="KW-0808">Transferase</keyword>
<dbReference type="InterPro" id="IPR050834">
    <property type="entry name" value="Glycosyltransf_2"/>
</dbReference>
<dbReference type="CDD" id="cd00761">
    <property type="entry name" value="Glyco_tranf_GTA_type"/>
    <property type="match status" value="1"/>
</dbReference>
<dbReference type="GO" id="GO:0016757">
    <property type="term" value="F:glycosyltransferase activity"/>
    <property type="evidence" value="ECO:0007669"/>
    <property type="project" value="UniProtKB-KW"/>
</dbReference>
<organism evidence="2 3">
    <name type="scientific">Yoonia ponticola</name>
    <dbReference type="NCBI Taxonomy" id="1524255"/>
    <lineage>
        <taxon>Bacteria</taxon>
        <taxon>Pseudomonadati</taxon>
        <taxon>Pseudomonadota</taxon>
        <taxon>Alphaproteobacteria</taxon>
        <taxon>Rhodobacterales</taxon>
        <taxon>Paracoccaceae</taxon>
        <taxon>Yoonia</taxon>
    </lineage>
</organism>
<feature type="domain" description="Glycosyltransferase 2-like" evidence="1">
    <location>
        <begin position="11"/>
        <end position="135"/>
    </location>
</feature>
<dbReference type="PANTHER" id="PTHR43685">
    <property type="entry name" value="GLYCOSYLTRANSFERASE"/>
    <property type="match status" value="1"/>
</dbReference>
<sequence length="330" mass="36622">MNSAPTEPAVSIVIAAYCAENTLMRAVRSASAQTVPVRIVIVDDCSTDATYDIAMKLTRSSADIQAYRMDKNSGPGAARNLGFAKCTTPWIAILDSDDFMAPDRIEKLLTQAVAGELDLLADDIYRVTDTDLTATDQPLFGEGDGGLRNLSLEHFVAGNLREATGERGQLGFVKPIMHRQFLIDNGLTYAPNMRLAEDYLLYAQALIAGGRFCLTDPCGYFAVFRADSLSSNHSTADLGAIVKADDQLLVHPDLSSTERDVILQHRLETHTEWAWRRLIDAVRLRDVPVMFAVMYEHPKVTLSLMRKLFAQAVKRLKRRLTPGHRIPRSR</sequence>
<name>A0A7W9BIN6_9RHOB</name>
<dbReference type="SUPFAM" id="SSF53448">
    <property type="entry name" value="Nucleotide-diphospho-sugar transferases"/>
    <property type="match status" value="1"/>
</dbReference>
<keyword evidence="3" id="KW-1185">Reference proteome</keyword>
<proteinExistence type="predicted"/>
<reference evidence="2 3" key="1">
    <citation type="submission" date="2020-08" db="EMBL/GenBank/DDBJ databases">
        <title>Genomic Encyclopedia of Type Strains, Phase IV (KMG-IV): sequencing the most valuable type-strain genomes for metagenomic binning, comparative biology and taxonomic classification.</title>
        <authorList>
            <person name="Goeker M."/>
        </authorList>
    </citation>
    <scope>NUCLEOTIDE SEQUENCE [LARGE SCALE GENOMIC DNA]</scope>
    <source>
        <strain evidence="2 3">DSM 101064</strain>
    </source>
</reference>
<dbReference type="Gene3D" id="3.90.550.10">
    <property type="entry name" value="Spore Coat Polysaccharide Biosynthesis Protein SpsA, Chain A"/>
    <property type="match status" value="1"/>
</dbReference>
<dbReference type="InterPro" id="IPR001173">
    <property type="entry name" value="Glyco_trans_2-like"/>
</dbReference>
<accession>A0A7W9BIN6</accession>
<dbReference type="Proteomes" id="UP000535415">
    <property type="component" value="Unassembled WGS sequence"/>
</dbReference>
<dbReference type="Pfam" id="PF00535">
    <property type="entry name" value="Glycos_transf_2"/>
    <property type="match status" value="1"/>
</dbReference>
<evidence type="ECO:0000313" key="2">
    <source>
        <dbReference type="EMBL" id="MBB5721258.1"/>
    </source>
</evidence>
<dbReference type="EC" id="2.4.-.-" evidence="2"/>
<gene>
    <name evidence="2" type="ORF">FHS72_000865</name>
</gene>
<dbReference type="RefSeq" id="WP_183526083.1">
    <property type="nucleotide sequence ID" value="NZ_JACIJM010000002.1"/>
</dbReference>
<keyword evidence="2" id="KW-0328">Glycosyltransferase</keyword>
<dbReference type="InterPro" id="IPR029044">
    <property type="entry name" value="Nucleotide-diphossugar_trans"/>
</dbReference>
<evidence type="ECO:0000313" key="3">
    <source>
        <dbReference type="Proteomes" id="UP000535415"/>
    </source>
</evidence>
<comment type="caution">
    <text evidence="2">The sequence shown here is derived from an EMBL/GenBank/DDBJ whole genome shotgun (WGS) entry which is preliminary data.</text>
</comment>